<dbReference type="GO" id="GO:0016020">
    <property type="term" value="C:membrane"/>
    <property type="evidence" value="ECO:0007669"/>
    <property type="project" value="TreeGrafter"/>
</dbReference>
<feature type="transmembrane region" description="Helical" evidence="2">
    <location>
        <begin position="348"/>
        <end position="371"/>
    </location>
</feature>
<keyword evidence="2" id="KW-0472">Membrane</keyword>
<feature type="transmembrane region" description="Helical" evidence="2">
    <location>
        <begin position="260"/>
        <end position="277"/>
    </location>
</feature>
<keyword evidence="4" id="KW-0012">Acyltransferase</keyword>
<dbReference type="EMBL" id="CP020570">
    <property type="protein sequence ID" value="ARF63486.1"/>
    <property type="molecule type" value="Genomic_DNA"/>
</dbReference>
<dbReference type="GO" id="GO:0009103">
    <property type="term" value="P:lipopolysaccharide biosynthetic process"/>
    <property type="evidence" value="ECO:0007669"/>
    <property type="project" value="TreeGrafter"/>
</dbReference>
<evidence type="ECO:0000256" key="1">
    <source>
        <dbReference type="SAM" id="MobiDB-lite"/>
    </source>
</evidence>
<dbReference type="STRING" id="1935.B1H20_20485"/>
<reference evidence="4 5" key="1">
    <citation type="submission" date="2017-03" db="EMBL/GenBank/DDBJ databases">
        <title>Complete Genome Sequence of a natural compounds producer, Streptomyces violaceus S21.</title>
        <authorList>
            <person name="Zhong C."/>
            <person name="Zhao Z."/>
            <person name="Fu J."/>
            <person name="Zong G."/>
            <person name="Qin R."/>
            <person name="Cao G."/>
        </authorList>
    </citation>
    <scope>NUCLEOTIDE SEQUENCE [LARGE SCALE GENOMIC DNA]</scope>
    <source>
        <strain evidence="4 5">S21</strain>
    </source>
</reference>
<keyword evidence="2" id="KW-1133">Transmembrane helix</keyword>
<dbReference type="KEGG" id="svu:B1H20_20485"/>
<gene>
    <name evidence="4" type="ORF">B1H20_20485</name>
</gene>
<accession>A0A1V0UEF0</accession>
<dbReference type="AlphaFoldDB" id="A0A1V0UEF0"/>
<dbReference type="InterPro" id="IPR050879">
    <property type="entry name" value="Acyltransferase_3"/>
</dbReference>
<feature type="transmembrane region" description="Helical" evidence="2">
    <location>
        <begin position="319"/>
        <end position="336"/>
    </location>
</feature>
<feature type="compositionally biased region" description="Polar residues" evidence="1">
    <location>
        <begin position="445"/>
        <end position="480"/>
    </location>
</feature>
<protein>
    <submittedName>
        <fullName evidence="4">Acyltransferase</fullName>
    </submittedName>
</protein>
<dbReference type="PANTHER" id="PTHR23028:SF53">
    <property type="entry name" value="ACYL_TRANSF_3 DOMAIN-CONTAINING PROTEIN"/>
    <property type="match status" value="1"/>
</dbReference>
<evidence type="ECO:0000259" key="3">
    <source>
        <dbReference type="Pfam" id="PF01757"/>
    </source>
</evidence>
<feature type="region of interest" description="Disordered" evidence="1">
    <location>
        <begin position="1"/>
        <end position="20"/>
    </location>
</feature>
<dbReference type="RefSeq" id="WP_078968755.1">
    <property type="nucleotide sequence ID" value="NZ_CP020570.1"/>
</dbReference>
<feature type="transmembrane region" description="Helical" evidence="2">
    <location>
        <begin position="94"/>
        <end position="115"/>
    </location>
</feature>
<dbReference type="Proteomes" id="UP000192445">
    <property type="component" value="Chromosome"/>
</dbReference>
<dbReference type="InterPro" id="IPR002656">
    <property type="entry name" value="Acyl_transf_3_dom"/>
</dbReference>
<feature type="transmembrane region" description="Helical" evidence="2">
    <location>
        <begin position="45"/>
        <end position="65"/>
    </location>
</feature>
<feature type="transmembrane region" description="Helical" evidence="2">
    <location>
        <begin position="170"/>
        <end position="188"/>
    </location>
</feature>
<organism evidence="4 5">
    <name type="scientific">Streptomyces violaceoruber</name>
    <dbReference type="NCBI Taxonomy" id="1935"/>
    <lineage>
        <taxon>Bacteria</taxon>
        <taxon>Bacillati</taxon>
        <taxon>Actinomycetota</taxon>
        <taxon>Actinomycetes</taxon>
        <taxon>Kitasatosporales</taxon>
        <taxon>Streptomycetaceae</taxon>
        <taxon>Streptomyces</taxon>
        <taxon>Streptomyces violaceoruber group</taxon>
    </lineage>
</organism>
<proteinExistence type="predicted"/>
<feature type="domain" description="Acyltransferase 3" evidence="3">
    <location>
        <begin position="46"/>
        <end position="368"/>
    </location>
</feature>
<feature type="transmembrane region" description="Helical" evidence="2">
    <location>
        <begin position="289"/>
        <end position="307"/>
    </location>
</feature>
<dbReference type="PANTHER" id="PTHR23028">
    <property type="entry name" value="ACETYLTRANSFERASE"/>
    <property type="match status" value="1"/>
</dbReference>
<evidence type="ECO:0000313" key="5">
    <source>
        <dbReference type="Proteomes" id="UP000192445"/>
    </source>
</evidence>
<evidence type="ECO:0000313" key="4">
    <source>
        <dbReference type="EMBL" id="ARF63486.1"/>
    </source>
</evidence>
<feature type="transmembrane region" description="Helical" evidence="2">
    <location>
        <begin position="195"/>
        <end position="218"/>
    </location>
</feature>
<feature type="transmembrane region" description="Helical" evidence="2">
    <location>
        <begin position="230"/>
        <end position="253"/>
    </location>
</feature>
<feature type="region of interest" description="Disordered" evidence="1">
    <location>
        <begin position="395"/>
        <end position="480"/>
    </location>
</feature>
<feature type="transmembrane region" description="Helical" evidence="2">
    <location>
        <begin position="127"/>
        <end position="150"/>
    </location>
</feature>
<keyword evidence="4" id="KW-0808">Transferase</keyword>
<keyword evidence="2" id="KW-0812">Transmembrane</keyword>
<sequence>MPALAATGPRPPRTARKTGRPWSRWLPWSRWSRARGSGGDGEGRLAAIDGLRLLAAIAVAAYHFVGTPTRDFWGTGSDHALPAVAPTLHPVSGYGWLGVEAFFLISGFVICMSCWDRSPAQFAVSRISRLFPVYWAVVLIIVAVGVAATLAGQRWGAPTDLRTTLGNLTMIPSALGVPFTAGVAWTLWVEARFYLLMGGLLLIGLTYRRVIAFGFLWLTLAALGHELDSAVLDAVLLGEYAGLFVAGIAVYLMYRYGPNLVLWLLLGFAWCYALTALNDRVVAHPGTSWAVSAAVLTGCLGLLLLAGPGPLRRLRWRPLVYAGALTYPFYLVHQSLGVPVTRGILENVPGIGLLASIAVGLTLCMLLAAALERFVDRKLGRVFRRRLTAALHADEPRRESRELSVTGRESGAPWSGAGPTWWERERPEAASPDPAAGEPGYGSGQPCSTSRGRAKSVLSTIASIPGSGSTSAKYSRSATR</sequence>
<dbReference type="GO" id="GO:0016747">
    <property type="term" value="F:acyltransferase activity, transferring groups other than amino-acyl groups"/>
    <property type="evidence" value="ECO:0007669"/>
    <property type="project" value="InterPro"/>
</dbReference>
<evidence type="ECO:0000256" key="2">
    <source>
        <dbReference type="SAM" id="Phobius"/>
    </source>
</evidence>
<name>A0A1V0UEF0_STRVN</name>
<dbReference type="Pfam" id="PF01757">
    <property type="entry name" value="Acyl_transf_3"/>
    <property type="match status" value="1"/>
</dbReference>